<dbReference type="EMBL" id="GU568025">
    <property type="protein sequence ID" value="ADI23831.1"/>
    <property type="molecule type" value="Genomic_DNA"/>
</dbReference>
<proteinExistence type="predicted"/>
<dbReference type="AlphaFoldDB" id="E7C8Q7"/>
<accession>E7C8Q7</accession>
<protein>
    <submittedName>
        <fullName evidence="1">Uncharacterized protein</fullName>
    </submittedName>
</protein>
<reference evidence="1" key="1">
    <citation type="submission" date="2010-01" db="EMBL/GenBank/DDBJ databases">
        <title>Genome fragments of uncultured bacteria from the North Pacific subtropical Gyre.</title>
        <authorList>
            <person name="Pham V.D."/>
            <person name="Delong E.F."/>
        </authorList>
    </citation>
    <scope>NUCLEOTIDE SEQUENCE</scope>
</reference>
<organism evidence="1">
    <name type="scientific">uncultured gamma proteobacterium HF4000_48E10</name>
    <dbReference type="NCBI Taxonomy" id="723583"/>
    <lineage>
        <taxon>Bacteria</taxon>
        <taxon>Pseudomonadati</taxon>
        <taxon>Pseudomonadota</taxon>
        <taxon>Gammaproteobacteria</taxon>
        <taxon>environmental samples</taxon>
    </lineage>
</organism>
<sequence>MIDRTTKLLLLVIAIGLWMNVAAQWLQPIPVQAASEEIEQVFSRSIQFEQYSYRQLARDRTFRRQSNVLSETVGLAAVTLRVVTFTVVESAVRSSIT</sequence>
<evidence type="ECO:0000313" key="1">
    <source>
        <dbReference type="EMBL" id="ADI23831.1"/>
    </source>
</evidence>
<name>E7C8Q7_9GAMM</name>